<dbReference type="Proteomes" id="UP001595640">
    <property type="component" value="Unassembled WGS sequence"/>
</dbReference>
<keyword evidence="4 8" id="KW-0560">Oxidoreductase</keyword>
<dbReference type="SUPFAM" id="SSF51395">
    <property type="entry name" value="FMN-linked oxidoreductases"/>
    <property type="match status" value="1"/>
</dbReference>
<evidence type="ECO:0000256" key="5">
    <source>
        <dbReference type="ARBA" id="ARBA00024042"/>
    </source>
</evidence>
<dbReference type="PROSITE" id="PS00557">
    <property type="entry name" value="FMN_HYDROXY_ACID_DH_1"/>
    <property type="match status" value="1"/>
</dbReference>
<name>A0ABV7M0I8_9GAMM</name>
<dbReference type="PROSITE" id="PS51349">
    <property type="entry name" value="FMN_HYDROXY_ACID_DH_2"/>
    <property type="match status" value="1"/>
</dbReference>
<dbReference type="InterPro" id="IPR013785">
    <property type="entry name" value="Aldolase_TIM"/>
</dbReference>
<keyword evidence="9" id="KW-1185">Reference proteome</keyword>
<dbReference type="InterPro" id="IPR037396">
    <property type="entry name" value="FMN_HAD"/>
</dbReference>
<gene>
    <name evidence="8" type="ORF">ACFOEI_07740</name>
</gene>
<dbReference type="EC" id="1.-.-.-" evidence="8"/>
<sequence length="427" mass="46167">MSGLRSRRLASILNFEDFEKAARRHLPRPIFGYVANAAEDRKTLSANRSAFDDYCFVPRALVDVSRVSLETDLLGKRYSAPFGIAPMGISALSAYRGDIVQAQAAVRAGIPMILSGTSLIPMEEVAATGGTDWFQAYLPGDPAGIEALIERVRQAGFSKLVITVDYPVPPNSDNNKRSGFSSPLRPSLRLAFDGLIRPRWLFGTFLRTLYKHGIPHFENNYATRGIPVISTNVNRDFSGRSHLNWQYLELVRRIWPGQLIVKGILNPEDARKARDAGVDGIIVSNHGGRQLDSTIAALRALPAVVDAVGDLPVMVDSGFRRGTDVLKALALGAKFVFIGRPFNYAAAYAGEAGVSHAIRLMQDEVARNMALLGATCIEEVTPDRLCVNGHGPAGLPATAAQPGVPAYRPGEAAQSRPTSDQSLGSMT</sequence>
<proteinExistence type="inferred from homology"/>
<keyword evidence="2" id="KW-0285">Flavoprotein</keyword>
<evidence type="ECO:0000313" key="8">
    <source>
        <dbReference type="EMBL" id="MFC3291960.1"/>
    </source>
</evidence>
<evidence type="ECO:0000256" key="6">
    <source>
        <dbReference type="SAM" id="MobiDB-lite"/>
    </source>
</evidence>
<dbReference type="InterPro" id="IPR000262">
    <property type="entry name" value="FMN-dep_DH"/>
</dbReference>
<accession>A0ABV7M0I8</accession>
<dbReference type="PIRSF" id="PIRSF000138">
    <property type="entry name" value="Al-hdrx_acd_dh"/>
    <property type="match status" value="1"/>
</dbReference>
<reference evidence="9" key="1">
    <citation type="journal article" date="2019" name="Int. J. Syst. Evol. Microbiol.">
        <title>The Global Catalogue of Microorganisms (GCM) 10K type strain sequencing project: providing services to taxonomists for standard genome sequencing and annotation.</title>
        <authorList>
            <consortium name="The Broad Institute Genomics Platform"/>
            <consortium name="The Broad Institute Genome Sequencing Center for Infectious Disease"/>
            <person name="Wu L."/>
            <person name="Ma J."/>
        </authorList>
    </citation>
    <scope>NUCLEOTIDE SEQUENCE [LARGE SCALE GENOMIC DNA]</scope>
    <source>
        <strain evidence="9">KCTC 12847</strain>
    </source>
</reference>
<protein>
    <submittedName>
        <fullName evidence="8">Alpha-hydroxy acid oxidase</fullName>
        <ecNumber evidence="8">1.-.-.-</ecNumber>
    </submittedName>
</protein>
<evidence type="ECO:0000313" key="9">
    <source>
        <dbReference type="Proteomes" id="UP001595640"/>
    </source>
</evidence>
<dbReference type="EMBL" id="JBHRUH010000012">
    <property type="protein sequence ID" value="MFC3291960.1"/>
    <property type="molecule type" value="Genomic_DNA"/>
</dbReference>
<comment type="similarity">
    <text evidence="5">Belongs to the FMN-dependent alpha-hydroxy acid dehydrogenase family.</text>
</comment>
<evidence type="ECO:0000259" key="7">
    <source>
        <dbReference type="PROSITE" id="PS51349"/>
    </source>
</evidence>
<dbReference type="PANTHER" id="PTHR10578:SF107">
    <property type="entry name" value="2-HYDROXYACID OXIDASE 1"/>
    <property type="match status" value="1"/>
</dbReference>
<dbReference type="PANTHER" id="PTHR10578">
    <property type="entry name" value="S -2-HYDROXY-ACID OXIDASE-RELATED"/>
    <property type="match status" value="1"/>
</dbReference>
<evidence type="ECO:0000256" key="2">
    <source>
        <dbReference type="ARBA" id="ARBA00022630"/>
    </source>
</evidence>
<feature type="domain" description="FMN hydroxy acid dehydrogenase" evidence="7">
    <location>
        <begin position="7"/>
        <end position="390"/>
    </location>
</feature>
<comment type="caution">
    <text evidence="8">The sequence shown here is derived from an EMBL/GenBank/DDBJ whole genome shotgun (WGS) entry which is preliminary data.</text>
</comment>
<evidence type="ECO:0000256" key="4">
    <source>
        <dbReference type="ARBA" id="ARBA00023002"/>
    </source>
</evidence>
<dbReference type="RefSeq" id="WP_019017411.1">
    <property type="nucleotide sequence ID" value="NZ_BMXD01000003.1"/>
</dbReference>
<keyword evidence="3" id="KW-0288">FMN</keyword>
<dbReference type="InterPro" id="IPR008259">
    <property type="entry name" value="FMN_hydac_DH_AS"/>
</dbReference>
<organism evidence="8 9">
    <name type="scientific">Modicisalibacter luteus</name>
    <dbReference type="NCBI Taxonomy" id="453962"/>
    <lineage>
        <taxon>Bacteria</taxon>
        <taxon>Pseudomonadati</taxon>
        <taxon>Pseudomonadota</taxon>
        <taxon>Gammaproteobacteria</taxon>
        <taxon>Oceanospirillales</taxon>
        <taxon>Halomonadaceae</taxon>
        <taxon>Modicisalibacter</taxon>
    </lineage>
</organism>
<dbReference type="Gene3D" id="3.20.20.70">
    <property type="entry name" value="Aldolase class I"/>
    <property type="match status" value="1"/>
</dbReference>
<comment type="cofactor">
    <cofactor evidence="1">
        <name>FMN</name>
        <dbReference type="ChEBI" id="CHEBI:58210"/>
    </cofactor>
</comment>
<feature type="compositionally biased region" description="Polar residues" evidence="6">
    <location>
        <begin position="415"/>
        <end position="427"/>
    </location>
</feature>
<dbReference type="InterPro" id="IPR012133">
    <property type="entry name" value="Alpha-hydoxy_acid_DH_FMN"/>
</dbReference>
<dbReference type="GO" id="GO:0016491">
    <property type="term" value="F:oxidoreductase activity"/>
    <property type="evidence" value="ECO:0007669"/>
    <property type="project" value="UniProtKB-KW"/>
</dbReference>
<feature type="region of interest" description="Disordered" evidence="6">
    <location>
        <begin position="398"/>
        <end position="427"/>
    </location>
</feature>
<evidence type="ECO:0000256" key="1">
    <source>
        <dbReference type="ARBA" id="ARBA00001917"/>
    </source>
</evidence>
<dbReference type="Pfam" id="PF01070">
    <property type="entry name" value="FMN_dh"/>
    <property type="match status" value="1"/>
</dbReference>
<dbReference type="CDD" id="cd02809">
    <property type="entry name" value="alpha_hydroxyacid_oxid_FMN"/>
    <property type="match status" value="1"/>
</dbReference>
<evidence type="ECO:0000256" key="3">
    <source>
        <dbReference type="ARBA" id="ARBA00022643"/>
    </source>
</evidence>